<gene>
    <name evidence="1" type="ORF">PG999_004560</name>
</gene>
<proteinExistence type="predicted"/>
<accession>A0AAW0QZM4</accession>
<comment type="caution">
    <text evidence="1">The sequence shown here is derived from an EMBL/GenBank/DDBJ whole genome shotgun (WGS) entry which is preliminary data.</text>
</comment>
<name>A0AAW0QZM4_9PEZI</name>
<reference evidence="1 2" key="1">
    <citation type="submission" date="2023-01" db="EMBL/GenBank/DDBJ databases">
        <title>Analysis of 21 Apiospora genomes using comparative genomics revels a genus with tremendous synthesis potential of carbohydrate active enzymes and secondary metabolites.</title>
        <authorList>
            <person name="Sorensen T."/>
        </authorList>
    </citation>
    <scope>NUCLEOTIDE SEQUENCE [LARGE SCALE GENOMIC DNA]</scope>
    <source>
        <strain evidence="1 2">CBS 117206</strain>
    </source>
</reference>
<protein>
    <submittedName>
        <fullName evidence="1">Uncharacterized protein</fullName>
    </submittedName>
</protein>
<evidence type="ECO:0000313" key="2">
    <source>
        <dbReference type="Proteomes" id="UP001392437"/>
    </source>
</evidence>
<sequence>MHAIQLSFYKHATMLWARKSLWLAEWIPFRQFALASVAPSRDSRRPPVSSIVLKLVLAFLDFEIPAQNLDQVVDIVKLALVLSRLGAANFVVKAAQRADSYLRIAYPTLSDNMPGAAACSTANGDDLRSVVSPSRYITSSMLLAARFHSWLIPLVTLHLTRRG</sequence>
<organism evidence="1 2">
    <name type="scientific">Apiospora kogelbergensis</name>
    <dbReference type="NCBI Taxonomy" id="1337665"/>
    <lineage>
        <taxon>Eukaryota</taxon>
        <taxon>Fungi</taxon>
        <taxon>Dikarya</taxon>
        <taxon>Ascomycota</taxon>
        <taxon>Pezizomycotina</taxon>
        <taxon>Sordariomycetes</taxon>
        <taxon>Xylariomycetidae</taxon>
        <taxon>Amphisphaeriales</taxon>
        <taxon>Apiosporaceae</taxon>
        <taxon>Apiospora</taxon>
    </lineage>
</organism>
<evidence type="ECO:0000313" key="1">
    <source>
        <dbReference type="EMBL" id="KAK8120440.1"/>
    </source>
</evidence>
<dbReference type="Proteomes" id="UP001392437">
    <property type="component" value="Unassembled WGS sequence"/>
</dbReference>
<keyword evidence="2" id="KW-1185">Reference proteome</keyword>
<dbReference type="EMBL" id="JAQQWP010000004">
    <property type="protein sequence ID" value="KAK8120440.1"/>
    <property type="molecule type" value="Genomic_DNA"/>
</dbReference>
<dbReference type="AlphaFoldDB" id="A0AAW0QZM4"/>